<accession>A0A162DMM3</accession>
<name>A0A162DMM3_9BACI</name>
<organism evidence="1 2">
    <name type="scientific">Alkalihalobacillus trypoxylicola</name>
    <dbReference type="NCBI Taxonomy" id="519424"/>
    <lineage>
        <taxon>Bacteria</taxon>
        <taxon>Bacillati</taxon>
        <taxon>Bacillota</taxon>
        <taxon>Bacilli</taxon>
        <taxon>Bacillales</taxon>
        <taxon>Bacillaceae</taxon>
        <taxon>Alkalihalobacillus</taxon>
    </lineage>
</organism>
<dbReference type="OrthoDB" id="2943807at2"/>
<keyword evidence="2" id="KW-1185">Reference proteome</keyword>
<dbReference type="STRING" id="519424.AZF04_20055"/>
<evidence type="ECO:0000313" key="2">
    <source>
        <dbReference type="Proteomes" id="UP000075806"/>
    </source>
</evidence>
<protein>
    <submittedName>
        <fullName evidence="1">Uncharacterized protein</fullName>
    </submittedName>
</protein>
<proteinExistence type="predicted"/>
<reference evidence="1" key="1">
    <citation type="submission" date="2016-02" db="EMBL/GenBank/DDBJ databases">
        <title>Genome sequence of Bacillus trypoxylicola KCTC 13244(T).</title>
        <authorList>
            <person name="Jeong H."/>
            <person name="Park S.-H."/>
            <person name="Choi S.-K."/>
        </authorList>
    </citation>
    <scope>NUCLEOTIDE SEQUENCE [LARGE SCALE GENOMIC DNA]</scope>
    <source>
        <strain evidence="1">KCTC 13244</strain>
    </source>
</reference>
<gene>
    <name evidence="1" type="ORF">AZF04_20055</name>
</gene>
<evidence type="ECO:0000313" key="1">
    <source>
        <dbReference type="EMBL" id="KYG30040.1"/>
    </source>
</evidence>
<sequence>MNNAMFHYKDLLIEIFILELFLKSYEEEYKNIYNNSIEVKLKRIATTYYRKERITGGLTQIPFYDAIVKADEVSIK</sequence>
<dbReference type="EMBL" id="LTAO01000022">
    <property type="protein sequence ID" value="KYG30040.1"/>
    <property type="molecule type" value="Genomic_DNA"/>
</dbReference>
<dbReference type="RefSeq" id="WP_061949026.1">
    <property type="nucleotide sequence ID" value="NZ_LTAO01000022.1"/>
</dbReference>
<dbReference type="Proteomes" id="UP000075806">
    <property type="component" value="Unassembled WGS sequence"/>
</dbReference>
<comment type="caution">
    <text evidence="1">The sequence shown here is derived from an EMBL/GenBank/DDBJ whole genome shotgun (WGS) entry which is preliminary data.</text>
</comment>
<dbReference type="AlphaFoldDB" id="A0A162DMM3"/>